<dbReference type="EMBL" id="JACVVK020000152">
    <property type="protein sequence ID" value="KAK7488324.1"/>
    <property type="molecule type" value="Genomic_DNA"/>
</dbReference>
<proteinExistence type="predicted"/>
<dbReference type="AlphaFoldDB" id="A0ABD0KM95"/>
<evidence type="ECO:0000313" key="2">
    <source>
        <dbReference type="Proteomes" id="UP001519460"/>
    </source>
</evidence>
<sequence>MFRIFASRFGQQQKTHFRRYRITGTRRQCSRNTQRRSFFTGKPLCGNTEIRKAPAGPTSSKQVEVFSGICYYPLVLRDPTSDDATSRQRRRLAR</sequence>
<reference evidence="1 2" key="1">
    <citation type="journal article" date="2023" name="Sci. Data">
        <title>Genome assembly of the Korean intertidal mud-creeper Batillaria attramentaria.</title>
        <authorList>
            <person name="Patra A.K."/>
            <person name="Ho P.T."/>
            <person name="Jun S."/>
            <person name="Lee S.J."/>
            <person name="Kim Y."/>
            <person name="Won Y.J."/>
        </authorList>
    </citation>
    <scope>NUCLEOTIDE SEQUENCE [LARGE SCALE GENOMIC DNA]</scope>
    <source>
        <strain evidence="1">Wonlab-2016</strain>
    </source>
</reference>
<evidence type="ECO:0000313" key="1">
    <source>
        <dbReference type="EMBL" id="KAK7488324.1"/>
    </source>
</evidence>
<gene>
    <name evidence="1" type="ORF">BaRGS_00020483</name>
</gene>
<keyword evidence="2" id="KW-1185">Reference proteome</keyword>
<comment type="caution">
    <text evidence="1">The sequence shown here is derived from an EMBL/GenBank/DDBJ whole genome shotgun (WGS) entry which is preliminary data.</text>
</comment>
<accession>A0ABD0KM95</accession>
<organism evidence="1 2">
    <name type="scientific">Batillaria attramentaria</name>
    <dbReference type="NCBI Taxonomy" id="370345"/>
    <lineage>
        <taxon>Eukaryota</taxon>
        <taxon>Metazoa</taxon>
        <taxon>Spiralia</taxon>
        <taxon>Lophotrochozoa</taxon>
        <taxon>Mollusca</taxon>
        <taxon>Gastropoda</taxon>
        <taxon>Caenogastropoda</taxon>
        <taxon>Sorbeoconcha</taxon>
        <taxon>Cerithioidea</taxon>
        <taxon>Batillariidae</taxon>
        <taxon>Batillaria</taxon>
    </lineage>
</organism>
<name>A0ABD0KM95_9CAEN</name>
<protein>
    <submittedName>
        <fullName evidence="1">Uncharacterized protein</fullName>
    </submittedName>
</protein>
<dbReference type="Proteomes" id="UP001519460">
    <property type="component" value="Unassembled WGS sequence"/>
</dbReference>